<reference evidence="1" key="1">
    <citation type="submission" date="2014-11" db="EMBL/GenBank/DDBJ databases">
        <authorList>
            <person name="Amaro Gonzalez C."/>
        </authorList>
    </citation>
    <scope>NUCLEOTIDE SEQUENCE</scope>
</reference>
<dbReference type="AlphaFoldDB" id="A0A0E9V0B1"/>
<organism evidence="1">
    <name type="scientific">Anguilla anguilla</name>
    <name type="common">European freshwater eel</name>
    <name type="synonym">Muraena anguilla</name>
    <dbReference type="NCBI Taxonomy" id="7936"/>
    <lineage>
        <taxon>Eukaryota</taxon>
        <taxon>Metazoa</taxon>
        <taxon>Chordata</taxon>
        <taxon>Craniata</taxon>
        <taxon>Vertebrata</taxon>
        <taxon>Euteleostomi</taxon>
        <taxon>Actinopterygii</taxon>
        <taxon>Neopterygii</taxon>
        <taxon>Teleostei</taxon>
        <taxon>Anguilliformes</taxon>
        <taxon>Anguillidae</taxon>
        <taxon>Anguilla</taxon>
    </lineage>
</organism>
<proteinExistence type="predicted"/>
<evidence type="ECO:0000313" key="1">
    <source>
        <dbReference type="EMBL" id="JAH71477.1"/>
    </source>
</evidence>
<sequence>MDGNLHSHFYTHQSVLSPRLCPKSFPSPEQQYEVKGTDSDLGGVTQRSRFLVEKLAVLEAWHRSTVVVHVYDKQVVFSSFHKYIVTALH</sequence>
<protein>
    <submittedName>
        <fullName evidence="1">Uncharacterized protein</fullName>
    </submittedName>
</protein>
<dbReference type="EMBL" id="GBXM01037100">
    <property type="protein sequence ID" value="JAH71477.1"/>
    <property type="molecule type" value="Transcribed_RNA"/>
</dbReference>
<name>A0A0E9V0B1_ANGAN</name>
<accession>A0A0E9V0B1</accession>
<reference evidence="1" key="2">
    <citation type="journal article" date="2015" name="Fish Shellfish Immunol.">
        <title>Early steps in the European eel (Anguilla anguilla)-Vibrio vulnificus interaction in the gills: Role of the RtxA13 toxin.</title>
        <authorList>
            <person name="Callol A."/>
            <person name="Pajuelo D."/>
            <person name="Ebbesson L."/>
            <person name="Teles M."/>
            <person name="MacKenzie S."/>
            <person name="Amaro C."/>
        </authorList>
    </citation>
    <scope>NUCLEOTIDE SEQUENCE</scope>
</reference>